<evidence type="ECO:0000256" key="7">
    <source>
        <dbReference type="SAM" id="MobiDB-lite"/>
    </source>
</evidence>
<feature type="region of interest" description="Disordered" evidence="7">
    <location>
        <begin position="742"/>
        <end position="768"/>
    </location>
</feature>
<dbReference type="InterPro" id="IPR050987">
    <property type="entry name" value="AtrR-like"/>
</dbReference>
<dbReference type="STRING" id="619300.G3ANQ0"/>
<feature type="compositionally biased region" description="Low complexity" evidence="7">
    <location>
        <begin position="749"/>
        <end position="762"/>
    </location>
</feature>
<evidence type="ECO:0000256" key="2">
    <source>
        <dbReference type="ARBA" id="ARBA00022723"/>
    </source>
</evidence>
<dbReference type="SUPFAM" id="SSF57701">
    <property type="entry name" value="Zn2/Cys6 DNA-binding domain"/>
    <property type="match status" value="1"/>
</dbReference>
<feature type="compositionally biased region" description="Acidic residues" evidence="7">
    <location>
        <begin position="112"/>
        <end position="121"/>
    </location>
</feature>
<evidence type="ECO:0000256" key="3">
    <source>
        <dbReference type="ARBA" id="ARBA00023015"/>
    </source>
</evidence>
<dbReference type="InterPro" id="IPR007219">
    <property type="entry name" value="XnlR_reg_dom"/>
</dbReference>
<feature type="region of interest" description="Disordered" evidence="7">
    <location>
        <begin position="91"/>
        <end position="121"/>
    </location>
</feature>
<evidence type="ECO:0000256" key="6">
    <source>
        <dbReference type="ARBA" id="ARBA00023242"/>
    </source>
</evidence>
<dbReference type="Pfam" id="PF04082">
    <property type="entry name" value="Fungal_trans"/>
    <property type="match status" value="1"/>
</dbReference>
<dbReference type="InterPro" id="IPR036864">
    <property type="entry name" value="Zn2-C6_fun-type_DNA-bd_sf"/>
</dbReference>
<evidence type="ECO:0000256" key="4">
    <source>
        <dbReference type="ARBA" id="ARBA00023125"/>
    </source>
</evidence>
<dbReference type="GO" id="GO:0006351">
    <property type="term" value="P:DNA-templated transcription"/>
    <property type="evidence" value="ECO:0007669"/>
    <property type="project" value="InterPro"/>
</dbReference>
<evidence type="ECO:0000256" key="5">
    <source>
        <dbReference type="ARBA" id="ARBA00023163"/>
    </source>
</evidence>
<dbReference type="CDD" id="cd00067">
    <property type="entry name" value="GAL4"/>
    <property type="match status" value="1"/>
</dbReference>
<keyword evidence="5" id="KW-0804">Transcription</keyword>
<dbReference type="Pfam" id="PF00172">
    <property type="entry name" value="Zn_clus"/>
    <property type="match status" value="1"/>
</dbReference>
<keyword evidence="6" id="KW-0539">Nucleus</keyword>
<keyword evidence="4" id="KW-0238">DNA-binding</keyword>
<comment type="subcellular location">
    <subcellularLocation>
        <location evidence="1">Nucleus</location>
    </subcellularLocation>
</comment>
<name>G3ANQ0_SPAPN</name>
<keyword evidence="10" id="KW-1185">Reference proteome</keyword>
<dbReference type="GeneID" id="18870144"/>
<keyword evidence="2" id="KW-0479">Metal-binding</keyword>
<feature type="compositionally biased region" description="Polar residues" evidence="7">
    <location>
        <begin position="97"/>
        <end position="106"/>
    </location>
</feature>
<sequence>MRTKVACDYCRKRKSRCDGENPCSKCASKNRPCTYTVITREPRERVRKPKPAAKSSHSPTSIQGLNARLSAMEGLLTKLITRLDSDARPGFTKEFSDLQQGNSEHSFSPEDSNSDEDMDDDNFEENEHAVRNPLVLKELLQPPEKQNCEDCITKGIKRRMMQYFGSHSIFYSFSGKFIAYMKGRIQGKDNDDLFTPLRKIPLAITNAVYETNDLLNEPKPVVDMQAYFDESEQGLIFEILAFYYDKINLANFLCRCSTVRELFQIYFYGRSQRDQDILKDFTSSNYLLMNSALALCLVNVSEKDIFDPIQFPNLAMRSGEDLFNLKTRYFNNAVQMYDKVSKKTMNSVKTVQGLSLLILYVEANFITDFHVNYILASVLIRVAKDSGLHRVESFINEDEEEAMLRRRLWWFCECFGTDITYKSGKPMSLSLEDVSTLTESDPCFLSVPMALFDDDQYLKNSSRILGVSQDLEFGVEYYFAYFTLIFNRIRTRSYRSLYCKHPSAITTSELFSSLKALNNDLRKLSSLMVPEARPVLHYRRETPFSLAQFFETFGANAQKAMYNSFTFQLSFFSHSLSINRVPFQRDFFLDDDRLIPFGNNSLDSARSILHLAVGFNKSTVPKSSLSSAMTYPLVAFSSLLGNCMVLSNAPTTHSDCLLLINVSMNYFAVHEKQRLDYKILDNKMVLCDLLARLLLRVLVATMQTEIGHKYVEEIPGLQQHLTNISDVCPEVFNKANDGQVQPAYTPNGSSSVSSTNIDSVSSGNNTEFTSPESFDIGVKPLLSDLLDTGAGPSKDNYIENIDFNQVNDDAFNFLILNEMNDLPNFFTENDFSLPN</sequence>
<dbReference type="GO" id="GO:0003677">
    <property type="term" value="F:DNA binding"/>
    <property type="evidence" value="ECO:0007669"/>
    <property type="project" value="UniProtKB-KW"/>
</dbReference>
<dbReference type="PROSITE" id="PS50048">
    <property type="entry name" value="ZN2_CY6_FUNGAL_2"/>
    <property type="match status" value="1"/>
</dbReference>
<dbReference type="eggNOG" id="ENOG502QZJZ">
    <property type="taxonomic scope" value="Eukaryota"/>
</dbReference>
<proteinExistence type="predicted"/>
<reference evidence="9 10" key="1">
    <citation type="journal article" date="2011" name="Proc. Natl. Acad. Sci. U.S.A.">
        <title>Comparative genomics of xylose-fermenting fungi for enhanced biofuel production.</title>
        <authorList>
            <person name="Wohlbach D.J."/>
            <person name="Kuo A."/>
            <person name="Sato T.K."/>
            <person name="Potts K.M."/>
            <person name="Salamov A.A."/>
            <person name="LaButti K.M."/>
            <person name="Sun H."/>
            <person name="Clum A."/>
            <person name="Pangilinan J.L."/>
            <person name="Lindquist E.A."/>
            <person name="Lucas S."/>
            <person name="Lapidus A."/>
            <person name="Jin M."/>
            <person name="Gunawan C."/>
            <person name="Balan V."/>
            <person name="Dale B.E."/>
            <person name="Jeffries T.W."/>
            <person name="Zinkel R."/>
            <person name="Barry K.W."/>
            <person name="Grigoriev I.V."/>
            <person name="Gasch A.P."/>
        </authorList>
    </citation>
    <scope>NUCLEOTIDE SEQUENCE [LARGE SCALE GENOMIC DNA]</scope>
    <source>
        <strain evidence="10">NRRL Y-27907 / 11-Y1</strain>
    </source>
</reference>
<evidence type="ECO:0000256" key="1">
    <source>
        <dbReference type="ARBA" id="ARBA00004123"/>
    </source>
</evidence>
<evidence type="ECO:0000313" key="10">
    <source>
        <dbReference type="Proteomes" id="UP000000709"/>
    </source>
</evidence>
<dbReference type="AlphaFoldDB" id="G3ANQ0"/>
<dbReference type="PANTHER" id="PTHR46910">
    <property type="entry name" value="TRANSCRIPTION FACTOR PDR1"/>
    <property type="match status" value="1"/>
</dbReference>
<organism evidence="10">
    <name type="scientific">Spathaspora passalidarum (strain NRRL Y-27907 / 11-Y1)</name>
    <dbReference type="NCBI Taxonomy" id="619300"/>
    <lineage>
        <taxon>Eukaryota</taxon>
        <taxon>Fungi</taxon>
        <taxon>Dikarya</taxon>
        <taxon>Ascomycota</taxon>
        <taxon>Saccharomycotina</taxon>
        <taxon>Pichiomycetes</taxon>
        <taxon>Debaryomycetaceae</taxon>
        <taxon>Spathaspora</taxon>
    </lineage>
</organism>
<evidence type="ECO:0000313" key="9">
    <source>
        <dbReference type="EMBL" id="EGW31985.1"/>
    </source>
</evidence>
<dbReference type="RefSeq" id="XP_007375261.1">
    <property type="nucleotide sequence ID" value="XM_007375199.1"/>
</dbReference>
<dbReference type="InParanoid" id="G3ANQ0"/>
<dbReference type="OrthoDB" id="3266505at2759"/>
<dbReference type="GO" id="GO:0005634">
    <property type="term" value="C:nucleus"/>
    <property type="evidence" value="ECO:0007669"/>
    <property type="project" value="UniProtKB-SubCell"/>
</dbReference>
<dbReference type="InterPro" id="IPR001138">
    <property type="entry name" value="Zn2Cys6_DnaBD"/>
</dbReference>
<dbReference type="GO" id="GO:0000981">
    <property type="term" value="F:DNA-binding transcription factor activity, RNA polymerase II-specific"/>
    <property type="evidence" value="ECO:0007669"/>
    <property type="project" value="InterPro"/>
</dbReference>
<accession>G3ANQ0</accession>
<gene>
    <name evidence="9" type="ORF">SPAPADRAFT_138716</name>
</gene>
<dbReference type="HOGENOM" id="CLU_013659_0_0_1"/>
<dbReference type="GO" id="GO:0008270">
    <property type="term" value="F:zinc ion binding"/>
    <property type="evidence" value="ECO:0007669"/>
    <property type="project" value="InterPro"/>
</dbReference>
<keyword evidence="3" id="KW-0805">Transcription regulation</keyword>
<feature type="domain" description="Zn(2)-C6 fungal-type" evidence="8">
    <location>
        <begin position="6"/>
        <end position="35"/>
    </location>
</feature>
<dbReference type="OMA" id="TKVACDY"/>
<dbReference type="PANTHER" id="PTHR46910:SF37">
    <property type="entry name" value="ZN(II)2CYS6 TRANSCRIPTION FACTOR (EUROFUNG)"/>
    <property type="match status" value="1"/>
</dbReference>
<dbReference type="KEGG" id="spaa:SPAPADRAFT_138716"/>
<feature type="region of interest" description="Disordered" evidence="7">
    <location>
        <begin position="38"/>
        <end position="63"/>
    </location>
</feature>
<dbReference type="CDD" id="cd12148">
    <property type="entry name" value="fungal_TF_MHR"/>
    <property type="match status" value="1"/>
</dbReference>
<protein>
    <recommendedName>
        <fullName evidence="8">Zn(2)-C6 fungal-type domain-containing protein</fullName>
    </recommendedName>
</protein>
<evidence type="ECO:0000259" key="8">
    <source>
        <dbReference type="PROSITE" id="PS50048"/>
    </source>
</evidence>
<dbReference type="Proteomes" id="UP000000709">
    <property type="component" value="Unassembled WGS sequence"/>
</dbReference>
<dbReference type="PROSITE" id="PS00463">
    <property type="entry name" value="ZN2_CY6_FUNGAL_1"/>
    <property type="match status" value="1"/>
</dbReference>
<dbReference type="SMART" id="SM00066">
    <property type="entry name" value="GAL4"/>
    <property type="match status" value="1"/>
</dbReference>
<dbReference type="Gene3D" id="4.10.240.10">
    <property type="entry name" value="Zn(2)-C6 fungal-type DNA-binding domain"/>
    <property type="match status" value="1"/>
</dbReference>
<dbReference type="EMBL" id="GL996502">
    <property type="protein sequence ID" value="EGW31985.1"/>
    <property type="molecule type" value="Genomic_DNA"/>
</dbReference>